<feature type="region of interest" description="Disordered" evidence="1">
    <location>
        <begin position="77"/>
        <end position="98"/>
    </location>
</feature>
<sequence length="581" mass="65498">MKVPKALREWVENTSDHAITEFSIKFMYADPQKAYNVFTSAIINSMLKENTKRVVLKNLSNDLSDLLVDEDDTLSSSTWTSSPKYAGKRADTQIPDSSCKKRGGITMAMEEYVSDEEGQDKNEAIDEHGGSSGETIMDGLKVNKSVGASINEGTVMFDASGDNRKYMVPLRPLVTQDKALIGSGQITDLKNSAKRTKRRKTEKVKQTAKNAIQETKATKDVEEEALASPTQTNEGESSTLSSLLYSRAKRDHGRRSSVSGQEYVEVKEFRISPNEFDIVYYTVGATNVGQAFKKYQVASLSIVNKIGTMATVSNFSSFLSMNFIWDLAVTLPNLDKVDYQLIQDQYTWSRSVLPEAVVELCRELDEQLANGQDIEAEIEKDLRSERLLYEVLALKLPLEFLPFERGLEDTYCHGVIDALLTRQFPARSKYHLDWANKEAWGSKERRINGYKPDGIIKDLWKLANYCKDAIDSNLHQGLQIRKAAAVQVFGHRMALYTMAYDHGIYHWSKSCIAYLPCDQTDTGRILPCLRLLATLDDFLESIHIDIGPCTPPLFDYEDVDERPIQDTGRISKVTPTERPMF</sequence>
<reference evidence="2" key="1">
    <citation type="journal article" date="2020" name="Fungal Divers.">
        <title>Resolving the Mortierellaceae phylogeny through synthesis of multi-gene phylogenetics and phylogenomics.</title>
        <authorList>
            <person name="Vandepol N."/>
            <person name="Liber J."/>
            <person name="Desiro A."/>
            <person name="Na H."/>
            <person name="Kennedy M."/>
            <person name="Barry K."/>
            <person name="Grigoriev I.V."/>
            <person name="Miller A.N."/>
            <person name="O'Donnell K."/>
            <person name="Stajich J.E."/>
            <person name="Bonito G."/>
        </authorList>
    </citation>
    <scope>NUCLEOTIDE SEQUENCE</scope>
    <source>
        <strain evidence="2">NRRL 28262</strain>
    </source>
</reference>
<keyword evidence="3" id="KW-1185">Reference proteome</keyword>
<dbReference type="AlphaFoldDB" id="A0AAD4H4D9"/>
<name>A0AAD4H4D9_9FUNG</name>
<feature type="compositionally biased region" description="Basic and acidic residues" evidence="1">
    <location>
        <begin position="119"/>
        <end position="129"/>
    </location>
</feature>
<evidence type="ECO:0000313" key="3">
    <source>
        <dbReference type="Proteomes" id="UP001194580"/>
    </source>
</evidence>
<feature type="compositionally biased region" description="Basic residues" evidence="1">
    <location>
        <begin position="192"/>
        <end position="202"/>
    </location>
</feature>
<feature type="compositionally biased region" description="Polar residues" evidence="1">
    <location>
        <begin position="228"/>
        <end position="240"/>
    </location>
</feature>
<dbReference type="EMBL" id="JAAAIL010001069">
    <property type="protein sequence ID" value="KAG0271754.1"/>
    <property type="molecule type" value="Genomic_DNA"/>
</dbReference>
<feature type="region of interest" description="Disordered" evidence="1">
    <location>
        <begin position="114"/>
        <end position="137"/>
    </location>
</feature>
<dbReference type="Proteomes" id="UP001194580">
    <property type="component" value="Unassembled WGS sequence"/>
</dbReference>
<evidence type="ECO:0000313" key="2">
    <source>
        <dbReference type="EMBL" id="KAG0271754.1"/>
    </source>
</evidence>
<proteinExistence type="predicted"/>
<evidence type="ECO:0000256" key="1">
    <source>
        <dbReference type="SAM" id="MobiDB-lite"/>
    </source>
</evidence>
<gene>
    <name evidence="2" type="ORF">BGZ95_000382</name>
</gene>
<accession>A0AAD4H4D9</accession>
<organism evidence="2 3">
    <name type="scientific">Linnemannia exigua</name>
    <dbReference type="NCBI Taxonomy" id="604196"/>
    <lineage>
        <taxon>Eukaryota</taxon>
        <taxon>Fungi</taxon>
        <taxon>Fungi incertae sedis</taxon>
        <taxon>Mucoromycota</taxon>
        <taxon>Mortierellomycotina</taxon>
        <taxon>Mortierellomycetes</taxon>
        <taxon>Mortierellales</taxon>
        <taxon>Mortierellaceae</taxon>
        <taxon>Linnemannia</taxon>
    </lineage>
</organism>
<comment type="caution">
    <text evidence="2">The sequence shown here is derived from an EMBL/GenBank/DDBJ whole genome shotgun (WGS) entry which is preliminary data.</text>
</comment>
<protein>
    <submittedName>
        <fullName evidence="2">Uncharacterized protein</fullName>
    </submittedName>
</protein>
<feature type="region of interest" description="Disordered" evidence="1">
    <location>
        <begin position="191"/>
        <end position="240"/>
    </location>
</feature>